<dbReference type="OrthoDB" id="7695407at2759"/>
<dbReference type="InterPro" id="IPR027806">
    <property type="entry name" value="HARBI1_dom"/>
</dbReference>
<evidence type="ECO:0000256" key="2">
    <source>
        <dbReference type="ARBA" id="ARBA00004123"/>
    </source>
</evidence>
<dbReference type="PANTHER" id="PTHR22930">
    <property type="match status" value="1"/>
</dbReference>
<keyword evidence="7" id="KW-0539">Nucleus</keyword>
<dbReference type="GO" id="GO:0046872">
    <property type="term" value="F:metal ion binding"/>
    <property type="evidence" value="ECO:0007669"/>
    <property type="project" value="UniProtKB-KW"/>
</dbReference>
<dbReference type="Proteomes" id="UP000639338">
    <property type="component" value="Unassembled WGS sequence"/>
</dbReference>
<dbReference type="AlphaFoldDB" id="A0A835CSC7"/>
<dbReference type="GO" id="GO:0016787">
    <property type="term" value="F:hydrolase activity"/>
    <property type="evidence" value="ECO:0007669"/>
    <property type="project" value="UniProtKB-KW"/>
</dbReference>
<keyword evidence="4" id="KW-0540">Nuclease</keyword>
<dbReference type="EMBL" id="JACMRX010000003">
    <property type="protein sequence ID" value="KAF7993799.1"/>
    <property type="molecule type" value="Genomic_DNA"/>
</dbReference>
<accession>A0A835CSC7</accession>
<keyword evidence="6" id="KW-0378">Hydrolase</keyword>
<evidence type="ECO:0000259" key="8">
    <source>
        <dbReference type="Pfam" id="PF13359"/>
    </source>
</evidence>
<evidence type="ECO:0000256" key="3">
    <source>
        <dbReference type="ARBA" id="ARBA00006958"/>
    </source>
</evidence>
<protein>
    <recommendedName>
        <fullName evidence="8">DDE Tnp4 domain-containing protein</fullName>
    </recommendedName>
</protein>
<comment type="subcellular location">
    <subcellularLocation>
        <location evidence="2">Nucleus</location>
    </subcellularLocation>
</comment>
<evidence type="ECO:0000256" key="4">
    <source>
        <dbReference type="ARBA" id="ARBA00022722"/>
    </source>
</evidence>
<feature type="domain" description="DDE Tnp4" evidence="8">
    <location>
        <begin position="138"/>
        <end position="292"/>
    </location>
</feature>
<name>A0A835CSC7_APHGI</name>
<organism evidence="9 10">
    <name type="scientific">Aphidius gifuensis</name>
    <name type="common">Parasitoid wasp</name>
    <dbReference type="NCBI Taxonomy" id="684658"/>
    <lineage>
        <taxon>Eukaryota</taxon>
        <taxon>Metazoa</taxon>
        <taxon>Ecdysozoa</taxon>
        <taxon>Arthropoda</taxon>
        <taxon>Hexapoda</taxon>
        <taxon>Insecta</taxon>
        <taxon>Pterygota</taxon>
        <taxon>Neoptera</taxon>
        <taxon>Endopterygota</taxon>
        <taxon>Hymenoptera</taxon>
        <taxon>Apocrita</taxon>
        <taxon>Ichneumonoidea</taxon>
        <taxon>Braconidae</taxon>
        <taxon>Aphidiinae</taxon>
        <taxon>Aphidius</taxon>
    </lineage>
</organism>
<feature type="non-terminal residue" evidence="9">
    <location>
        <position position="352"/>
    </location>
</feature>
<comment type="similarity">
    <text evidence="3">Belongs to the HARBI1 family.</text>
</comment>
<gene>
    <name evidence="9" type="ORF">HCN44_010425</name>
</gene>
<dbReference type="InterPro" id="IPR045249">
    <property type="entry name" value="HARBI1-like"/>
</dbReference>
<evidence type="ECO:0000256" key="6">
    <source>
        <dbReference type="ARBA" id="ARBA00022801"/>
    </source>
</evidence>
<keyword evidence="5" id="KW-0479">Metal-binding</keyword>
<keyword evidence="10" id="KW-1185">Reference proteome</keyword>
<dbReference type="PANTHER" id="PTHR22930:SF85">
    <property type="entry name" value="GH03217P-RELATED"/>
    <property type="match status" value="1"/>
</dbReference>
<dbReference type="GO" id="GO:0004518">
    <property type="term" value="F:nuclease activity"/>
    <property type="evidence" value="ECO:0007669"/>
    <property type="project" value="UniProtKB-KW"/>
</dbReference>
<evidence type="ECO:0000256" key="1">
    <source>
        <dbReference type="ARBA" id="ARBA00001968"/>
    </source>
</evidence>
<evidence type="ECO:0000256" key="7">
    <source>
        <dbReference type="ARBA" id="ARBA00023242"/>
    </source>
</evidence>
<comment type="caution">
    <text evidence="9">The sequence shown here is derived from an EMBL/GenBank/DDBJ whole genome shotgun (WGS) entry which is preliminary data.</text>
</comment>
<dbReference type="Pfam" id="PF13359">
    <property type="entry name" value="DDE_Tnp_4"/>
    <property type="match status" value="1"/>
</dbReference>
<evidence type="ECO:0000256" key="5">
    <source>
        <dbReference type="ARBA" id="ARBA00022723"/>
    </source>
</evidence>
<proteinExistence type="inferred from homology"/>
<comment type="cofactor">
    <cofactor evidence="1">
        <name>a divalent metal cation</name>
        <dbReference type="ChEBI" id="CHEBI:60240"/>
    </cofactor>
</comment>
<evidence type="ECO:0000313" key="9">
    <source>
        <dbReference type="EMBL" id="KAF7993799.1"/>
    </source>
</evidence>
<reference evidence="9 10" key="1">
    <citation type="submission" date="2020-08" db="EMBL/GenBank/DDBJ databases">
        <title>Aphidius gifuensis genome sequencing and assembly.</title>
        <authorList>
            <person name="Du Z."/>
        </authorList>
    </citation>
    <scope>NUCLEOTIDE SEQUENCE [LARGE SCALE GENOMIC DNA]</scope>
    <source>
        <strain evidence="9">YNYX2018</strain>
        <tissue evidence="9">Adults</tissue>
    </source>
</reference>
<evidence type="ECO:0000313" key="10">
    <source>
        <dbReference type="Proteomes" id="UP000639338"/>
    </source>
</evidence>
<sequence>GCDFKKLLKDVPQVKKFVDSIDENYYTALNPHDADFGGRTCLWPLLDSRRNSGRQFTRKLNKILAVIWILTTPESYRSVAERFDMSKSDLWLAFVKVVSALNTISPEVIVWPNRENRQQTVQSFQNVAGLRGVVGDVHGTYIRIKTPQVYPQSYTCRKFYSAITLQGISNNNLYFLDCFTGYPGSVADIRIFRQSDIYNELTNDRQLFLDDDQFIIGDKAYPLEPWCITPWVANRVSTPREINFNTAHARTRTAIERAWALFFGRFRRMQYLDMSRIDLIPSTIIACCVLQNICRMDPNSLIELFEQEGQIFMGADNPDNQNDRHEDDVAPYVANETGEARRERLANEVMDL</sequence>
<dbReference type="GO" id="GO:0005634">
    <property type="term" value="C:nucleus"/>
    <property type="evidence" value="ECO:0007669"/>
    <property type="project" value="UniProtKB-SubCell"/>
</dbReference>